<dbReference type="GO" id="GO:0046047">
    <property type="term" value="P:TTP catabolic process"/>
    <property type="evidence" value="ECO:0007669"/>
    <property type="project" value="TreeGrafter"/>
</dbReference>
<dbReference type="Pfam" id="PF03819">
    <property type="entry name" value="MazG"/>
    <property type="match status" value="1"/>
</dbReference>
<feature type="compositionally biased region" description="Low complexity" evidence="1">
    <location>
        <begin position="241"/>
        <end position="259"/>
    </location>
</feature>
<sequence length="279" mass="29065">MTTEPPGGRGMTRLVAVMDTLRSPGGCPWDAQQTHETLVPFALEEAHELAEAIESGDRTGMREELGDVLLQVVFHARLAQEHESDAFDLDDVADAISAKLVRRHPHVFTPPAPAGGTPDDAPLADGTVSTEPTDVHVRWEQIKKAEKARTSVLEGIALGQGSLARGEKILARARRGGVDVDVAQVAGRHRDAAAPERSASAELGGRLLGLLGEADAAGLDAEAALRAALRTLEATVREAEAAASASASASASRPGTGPEPRAEPGPGPEPEPTPEVPRG</sequence>
<dbReference type="PANTHER" id="PTHR30522">
    <property type="entry name" value="NUCLEOSIDE TRIPHOSPHATE PYROPHOSPHOHYDROLASE"/>
    <property type="match status" value="1"/>
</dbReference>
<name>A0A512DEJ2_9CELL</name>
<dbReference type="SUPFAM" id="SSF101386">
    <property type="entry name" value="all-alpha NTP pyrophosphatases"/>
    <property type="match status" value="1"/>
</dbReference>
<feature type="compositionally biased region" description="Low complexity" evidence="1">
    <location>
        <begin position="114"/>
        <end position="126"/>
    </location>
</feature>
<evidence type="ECO:0000259" key="2">
    <source>
        <dbReference type="Pfam" id="PF03819"/>
    </source>
</evidence>
<dbReference type="GO" id="GO:0047429">
    <property type="term" value="F:nucleoside triphosphate diphosphatase activity"/>
    <property type="evidence" value="ECO:0007669"/>
    <property type="project" value="TreeGrafter"/>
</dbReference>
<dbReference type="CDD" id="cd11528">
    <property type="entry name" value="NTP-PPase_MazG_Nterm"/>
    <property type="match status" value="1"/>
</dbReference>
<dbReference type="AlphaFoldDB" id="A0A512DEJ2"/>
<dbReference type="FunFam" id="1.10.287.1080:FF:000001">
    <property type="entry name" value="Nucleoside triphosphate pyrophosphohydrolase"/>
    <property type="match status" value="1"/>
</dbReference>
<dbReference type="InterPro" id="IPR004518">
    <property type="entry name" value="MazG-like_dom"/>
</dbReference>
<dbReference type="PANTHER" id="PTHR30522:SF0">
    <property type="entry name" value="NUCLEOSIDE TRIPHOSPHATE PYROPHOSPHOHYDROLASE"/>
    <property type="match status" value="1"/>
</dbReference>
<keyword evidence="4" id="KW-1185">Reference proteome</keyword>
<dbReference type="Gene3D" id="1.10.287.1080">
    <property type="entry name" value="MazG-like"/>
    <property type="match status" value="2"/>
</dbReference>
<dbReference type="EMBL" id="BJYY01000015">
    <property type="protein sequence ID" value="GEO34650.1"/>
    <property type="molecule type" value="Genomic_DNA"/>
</dbReference>
<dbReference type="InterPro" id="IPR048015">
    <property type="entry name" value="NTP-PPase_MazG-like_N"/>
</dbReference>
<dbReference type="Proteomes" id="UP000321181">
    <property type="component" value="Unassembled WGS sequence"/>
</dbReference>
<dbReference type="GO" id="GO:0046076">
    <property type="term" value="P:dTTP catabolic process"/>
    <property type="evidence" value="ECO:0007669"/>
    <property type="project" value="TreeGrafter"/>
</dbReference>
<reference evidence="3 4" key="1">
    <citation type="submission" date="2019-07" db="EMBL/GenBank/DDBJ databases">
        <title>Whole genome shotgun sequence of Cellulomonas aerilata NBRC 106308.</title>
        <authorList>
            <person name="Hosoyama A."/>
            <person name="Uohara A."/>
            <person name="Ohji S."/>
            <person name="Ichikawa N."/>
        </authorList>
    </citation>
    <scope>NUCLEOTIDE SEQUENCE [LARGE SCALE GENOMIC DNA]</scope>
    <source>
        <strain evidence="3 4">NBRC 106308</strain>
    </source>
</reference>
<evidence type="ECO:0000313" key="4">
    <source>
        <dbReference type="Proteomes" id="UP000321181"/>
    </source>
</evidence>
<feature type="region of interest" description="Disordered" evidence="1">
    <location>
        <begin position="108"/>
        <end position="129"/>
    </location>
</feature>
<dbReference type="GO" id="GO:0046052">
    <property type="term" value="P:UTP catabolic process"/>
    <property type="evidence" value="ECO:0007669"/>
    <property type="project" value="TreeGrafter"/>
</dbReference>
<feature type="domain" description="NTP pyrophosphohydrolase MazG-like" evidence="2">
    <location>
        <begin position="33"/>
        <end position="108"/>
    </location>
</feature>
<feature type="region of interest" description="Disordered" evidence="1">
    <location>
        <begin position="237"/>
        <end position="279"/>
    </location>
</feature>
<accession>A0A512DEJ2</accession>
<comment type="caution">
    <text evidence="3">The sequence shown here is derived from an EMBL/GenBank/DDBJ whole genome shotgun (WGS) entry which is preliminary data.</text>
</comment>
<gene>
    <name evidence="3" type="ORF">CAE01nite_23750</name>
</gene>
<organism evidence="3 4">
    <name type="scientific">Cellulomonas aerilata</name>
    <dbReference type="NCBI Taxonomy" id="515326"/>
    <lineage>
        <taxon>Bacteria</taxon>
        <taxon>Bacillati</taxon>
        <taxon>Actinomycetota</taxon>
        <taxon>Actinomycetes</taxon>
        <taxon>Micrococcales</taxon>
        <taxon>Cellulomonadaceae</taxon>
        <taxon>Cellulomonas</taxon>
    </lineage>
</organism>
<dbReference type="GO" id="GO:0006950">
    <property type="term" value="P:response to stress"/>
    <property type="evidence" value="ECO:0007669"/>
    <property type="project" value="UniProtKB-ARBA"/>
</dbReference>
<dbReference type="GO" id="GO:0046061">
    <property type="term" value="P:dATP catabolic process"/>
    <property type="evidence" value="ECO:0007669"/>
    <property type="project" value="TreeGrafter"/>
</dbReference>
<dbReference type="GO" id="GO:0046081">
    <property type="term" value="P:dUTP catabolic process"/>
    <property type="evidence" value="ECO:0007669"/>
    <property type="project" value="TreeGrafter"/>
</dbReference>
<dbReference type="InterPro" id="IPR011551">
    <property type="entry name" value="NTP_PyrPHydrolase_MazG"/>
</dbReference>
<dbReference type="GO" id="GO:0006203">
    <property type="term" value="P:dGTP catabolic process"/>
    <property type="evidence" value="ECO:0007669"/>
    <property type="project" value="TreeGrafter"/>
</dbReference>
<evidence type="ECO:0000313" key="3">
    <source>
        <dbReference type="EMBL" id="GEO34650.1"/>
    </source>
</evidence>
<evidence type="ECO:0000256" key="1">
    <source>
        <dbReference type="SAM" id="MobiDB-lite"/>
    </source>
</evidence>
<protein>
    <recommendedName>
        <fullName evidence="2">NTP pyrophosphohydrolase MazG-like domain-containing protein</fullName>
    </recommendedName>
</protein>
<dbReference type="RefSeq" id="WP_246131172.1">
    <property type="nucleotide sequence ID" value="NZ_BAAARM010000004.1"/>
</dbReference>
<feature type="compositionally biased region" description="Pro residues" evidence="1">
    <location>
        <begin position="263"/>
        <end position="279"/>
    </location>
</feature>
<proteinExistence type="predicted"/>